<dbReference type="CDD" id="cd02027">
    <property type="entry name" value="APSK"/>
    <property type="match status" value="1"/>
</dbReference>
<evidence type="ECO:0000256" key="1">
    <source>
        <dbReference type="ARBA" id="ARBA00022679"/>
    </source>
</evidence>
<keyword evidence="1 3" id="KW-0808">Transferase</keyword>
<accession>A0ABZ2YLH3</accession>
<dbReference type="EMBL" id="CP149822">
    <property type="protein sequence ID" value="WZN40566.1"/>
    <property type="molecule type" value="Genomic_DNA"/>
</dbReference>
<dbReference type="PANTHER" id="PTHR42700">
    <property type="entry name" value="SULFATE ADENYLYLTRANSFERASE"/>
    <property type="match status" value="1"/>
</dbReference>
<protein>
    <submittedName>
        <fullName evidence="3">Adenylyl-sulfate kinase</fullName>
        <ecNumber evidence="3">2.7.1.25</ecNumber>
    </submittedName>
</protein>
<dbReference type="InterPro" id="IPR050512">
    <property type="entry name" value="Sulf_AdTrans/APS_kinase"/>
</dbReference>
<dbReference type="Pfam" id="PF01583">
    <property type="entry name" value="APS_kinase"/>
    <property type="match status" value="1"/>
</dbReference>
<dbReference type="Proteomes" id="UP001485459">
    <property type="component" value="Chromosome"/>
</dbReference>
<dbReference type="RefSeq" id="WP_341835481.1">
    <property type="nucleotide sequence ID" value="NZ_CP149822.1"/>
</dbReference>
<dbReference type="EC" id="2.7.1.25" evidence="3"/>
<name>A0ABZ2YLH3_9BACT</name>
<organism evidence="3 4">
    <name type="scientific">Chitinophaga pollutisoli</name>
    <dbReference type="NCBI Taxonomy" id="3133966"/>
    <lineage>
        <taxon>Bacteria</taxon>
        <taxon>Pseudomonadati</taxon>
        <taxon>Bacteroidota</taxon>
        <taxon>Chitinophagia</taxon>
        <taxon>Chitinophagales</taxon>
        <taxon>Chitinophagaceae</taxon>
        <taxon>Chitinophaga</taxon>
    </lineage>
</organism>
<dbReference type="InterPro" id="IPR059117">
    <property type="entry name" value="APS_kinase_dom"/>
</dbReference>
<evidence type="ECO:0000313" key="3">
    <source>
        <dbReference type="EMBL" id="WZN40566.1"/>
    </source>
</evidence>
<dbReference type="SUPFAM" id="SSF52540">
    <property type="entry name" value="P-loop containing nucleoside triphosphate hydrolases"/>
    <property type="match status" value="1"/>
</dbReference>
<feature type="domain" description="APS kinase" evidence="2">
    <location>
        <begin position="2"/>
        <end position="151"/>
    </location>
</feature>
<dbReference type="Gene3D" id="3.40.50.300">
    <property type="entry name" value="P-loop containing nucleotide triphosphate hydrolases"/>
    <property type="match status" value="1"/>
</dbReference>
<keyword evidence="4" id="KW-1185">Reference proteome</keyword>
<dbReference type="PANTHER" id="PTHR42700:SF1">
    <property type="entry name" value="SULFATE ADENYLYLTRANSFERASE"/>
    <property type="match status" value="1"/>
</dbReference>
<dbReference type="GO" id="GO:0004020">
    <property type="term" value="F:adenylylsulfate kinase activity"/>
    <property type="evidence" value="ECO:0007669"/>
    <property type="project" value="UniProtKB-EC"/>
</dbReference>
<keyword evidence="3" id="KW-0418">Kinase</keyword>
<sequence>MIIQFCGMSGAGKSTLARIAEQKLKAAGCPVEVLDGDDCRRYLFKELGMSREDRAENIRRLAWLAHRFSRHGILTIICAINPLDAIRQEIAREFRIAATVQIDCALEELIRRDTKGLYKRAFLPDGHPDKIYSLSGVNGVFEYPLTPDLLIHTDRESEAESGQRLYEFLLPLAIGLAVR</sequence>
<evidence type="ECO:0000313" key="4">
    <source>
        <dbReference type="Proteomes" id="UP001485459"/>
    </source>
</evidence>
<reference evidence="4" key="1">
    <citation type="submission" date="2024-03" db="EMBL/GenBank/DDBJ databases">
        <title>Chitinophaga horti sp. nov., isolated from garden soil.</title>
        <authorList>
            <person name="Lee D.S."/>
            <person name="Han D.M."/>
            <person name="Baek J.H."/>
            <person name="Choi D.G."/>
            <person name="Jeon J.H."/>
            <person name="Jeon C.O."/>
        </authorList>
    </citation>
    <scope>NUCLEOTIDE SEQUENCE [LARGE SCALE GENOMIC DNA]</scope>
    <source>
        <strain evidence="4">GPA1</strain>
    </source>
</reference>
<proteinExistence type="predicted"/>
<dbReference type="InterPro" id="IPR027417">
    <property type="entry name" value="P-loop_NTPase"/>
</dbReference>
<evidence type="ECO:0000259" key="2">
    <source>
        <dbReference type="Pfam" id="PF01583"/>
    </source>
</evidence>
<gene>
    <name evidence="3" type="ORF">WJU16_21620</name>
</gene>